<accession>A0ACC2P1S7</accession>
<protein>
    <submittedName>
        <fullName evidence="1">Uncharacterized protein</fullName>
    </submittedName>
</protein>
<organism evidence="1 2">
    <name type="scientific">Eretmocerus hayati</name>
    <dbReference type="NCBI Taxonomy" id="131215"/>
    <lineage>
        <taxon>Eukaryota</taxon>
        <taxon>Metazoa</taxon>
        <taxon>Ecdysozoa</taxon>
        <taxon>Arthropoda</taxon>
        <taxon>Hexapoda</taxon>
        <taxon>Insecta</taxon>
        <taxon>Pterygota</taxon>
        <taxon>Neoptera</taxon>
        <taxon>Endopterygota</taxon>
        <taxon>Hymenoptera</taxon>
        <taxon>Apocrita</taxon>
        <taxon>Proctotrupomorpha</taxon>
        <taxon>Chalcidoidea</taxon>
        <taxon>Aphelinidae</taxon>
        <taxon>Aphelininae</taxon>
        <taxon>Eretmocerus</taxon>
    </lineage>
</organism>
<gene>
    <name evidence="1" type="ORF">QAD02_011521</name>
</gene>
<feature type="non-terminal residue" evidence="1">
    <location>
        <position position="907"/>
    </location>
</feature>
<proteinExistence type="predicted"/>
<dbReference type="EMBL" id="CM056742">
    <property type="protein sequence ID" value="KAJ8675735.1"/>
    <property type="molecule type" value="Genomic_DNA"/>
</dbReference>
<name>A0ACC2P1S7_9HYME</name>
<keyword evidence="2" id="KW-1185">Reference proteome</keyword>
<evidence type="ECO:0000313" key="1">
    <source>
        <dbReference type="EMBL" id="KAJ8675735.1"/>
    </source>
</evidence>
<comment type="caution">
    <text evidence="1">The sequence shown here is derived from an EMBL/GenBank/DDBJ whole genome shotgun (WGS) entry which is preliminary data.</text>
</comment>
<evidence type="ECO:0000313" key="2">
    <source>
        <dbReference type="Proteomes" id="UP001239111"/>
    </source>
</evidence>
<dbReference type="Proteomes" id="UP001239111">
    <property type="component" value="Chromosome 2"/>
</dbReference>
<reference evidence="1" key="1">
    <citation type="submission" date="2023-04" db="EMBL/GenBank/DDBJ databases">
        <title>A chromosome-level genome assembly of the parasitoid wasp Eretmocerus hayati.</title>
        <authorList>
            <person name="Zhong Y."/>
            <person name="Liu S."/>
            <person name="Liu Y."/>
        </authorList>
    </citation>
    <scope>NUCLEOTIDE SEQUENCE</scope>
    <source>
        <strain evidence="1">ZJU_SS_LIU_2023</strain>
    </source>
</reference>
<sequence>MESPEESVDKESAVEEQENATPNNVPQASPAKKKFRNTVFASKMRQKRKEERLKKLVASGNLGDLCKQLSVDVTRLAPDAVPKTTPKADHKVKKKKKPAWASGVIVKKKWKKADPEASKNKPSSPKKTKQVSGSVEVCKELESDNCNDALDEESDSGEISGWSCRRTEPFVSKYITKEDRESNINRFLKEEASKSSTAVHTKEDQTDESVSHENTSKCEPLKNDEDQNNSEKIRLHEMKESVEKKNQTLEEESSKNPPETMSETKEKGNTNSISCRRTVPFIGRNPWKLSSSRCSKLIELDLSSEANAESDSEPTDEQSSVPVTPLNITKSPEKIDATEVSKSSASVTKSFTKVHPVAGKSVLQENDETPSTSLGKLAPELDSKDHSNEAVDNESGNDSTKKNNADLFTQPEEKTTAPVTGNEHLDSICNERVPSESCSIDNEETWSCKRTDIIEGDCRRTKPYIHPAPKVTDYDALSSIIDSVSGLDVLTPTVEARSESSYAHIFIQELKRRREKRIAAAREEELGDSTNTNSETSSQNGESTCRRKREKTPSDNELENDDSPVVQHLKKQKTYSSPNSKHSSFTVGSPTHSVSPKKIRCSSLSFNNDIQNHISHKEECRAPDIVTREVCIILTKLENSKDPLAIEFVKRSNRPSGPHDSSTVSDEEPQSSDLDDEDGQVTKEDSSKSKKSSPRKSPQLETNFHNVDVEDSIGTLDEVFEQMESVNSTRSGGGKNNSSSDWSKRRKSRVSRESSASPIIEPGRRRKPKVANYVDDSSDSDGLDTSAYLTDRFRVRTQTRNGSFGPTLRQRNKSVCYSNDDEDDLEVEAFSRRSRKRRILSSDEDEDCAEITTYMTRSRSRGPSVAIKERQSSESENDEASSEPPTVDSLTKEMEKFSSELDNALKS</sequence>